<dbReference type="PANTHER" id="PTHR33653:SF1">
    <property type="entry name" value="RIBONUCLEASE VAPC2"/>
    <property type="match status" value="1"/>
</dbReference>
<dbReference type="PANTHER" id="PTHR33653">
    <property type="entry name" value="RIBONUCLEASE VAPC2"/>
    <property type="match status" value="1"/>
</dbReference>
<dbReference type="AlphaFoldDB" id="A0A5A9XM94"/>
<dbReference type="RefSeq" id="WP_149306429.1">
    <property type="nucleotide sequence ID" value="NZ_SRSD01000002.1"/>
</dbReference>
<evidence type="ECO:0000313" key="11">
    <source>
        <dbReference type="Proteomes" id="UP000324298"/>
    </source>
</evidence>
<gene>
    <name evidence="8" type="primary">vapC</name>
    <name evidence="10" type="ORF">ET418_04785</name>
</gene>
<organism evidence="10 11">
    <name type="scientific">Oryzomonas rubra</name>
    <dbReference type="NCBI Taxonomy" id="2509454"/>
    <lineage>
        <taxon>Bacteria</taxon>
        <taxon>Pseudomonadati</taxon>
        <taxon>Thermodesulfobacteriota</taxon>
        <taxon>Desulfuromonadia</taxon>
        <taxon>Geobacterales</taxon>
        <taxon>Geobacteraceae</taxon>
        <taxon>Oryzomonas</taxon>
    </lineage>
</organism>
<evidence type="ECO:0000313" key="10">
    <source>
        <dbReference type="EMBL" id="KAA0894272.1"/>
    </source>
</evidence>
<dbReference type="InterPro" id="IPR050556">
    <property type="entry name" value="Type_II_TA_system_RNase"/>
</dbReference>
<proteinExistence type="inferred from homology"/>
<evidence type="ECO:0000256" key="7">
    <source>
        <dbReference type="ARBA" id="ARBA00038093"/>
    </source>
</evidence>
<comment type="similarity">
    <text evidence="7 8">Belongs to the PINc/VapC protein family.</text>
</comment>
<evidence type="ECO:0000256" key="8">
    <source>
        <dbReference type="HAMAP-Rule" id="MF_00265"/>
    </source>
</evidence>
<keyword evidence="4 8" id="KW-0479">Metal-binding</keyword>
<dbReference type="CDD" id="cd18731">
    <property type="entry name" value="PIN_NgFitB-like"/>
    <property type="match status" value="1"/>
</dbReference>
<keyword evidence="5 8" id="KW-0378">Hydrolase</keyword>
<dbReference type="SUPFAM" id="SSF88723">
    <property type="entry name" value="PIN domain-like"/>
    <property type="match status" value="1"/>
</dbReference>
<reference evidence="10 11" key="1">
    <citation type="submission" date="2019-04" db="EMBL/GenBank/DDBJ databases">
        <title>Geobacter ruber sp. nov., ferric-reducing bacteria isolated from paddy soil.</title>
        <authorList>
            <person name="Xu Z."/>
            <person name="Masuda Y."/>
            <person name="Itoh H."/>
            <person name="Senoo K."/>
        </authorList>
    </citation>
    <scope>NUCLEOTIDE SEQUENCE [LARGE SCALE GENOMIC DNA]</scope>
    <source>
        <strain evidence="10 11">Red88</strain>
    </source>
</reference>
<dbReference type="InterPro" id="IPR002716">
    <property type="entry name" value="PIN_dom"/>
</dbReference>
<dbReference type="Proteomes" id="UP000324298">
    <property type="component" value="Unassembled WGS sequence"/>
</dbReference>
<dbReference type="EC" id="3.1.-.-" evidence="8"/>
<evidence type="ECO:0000259" key="9">
    <source>
        <dbReference type="Pfam" id="PF01850"/>
    </source>
</evidence>
<comment type="cofactor">
    <cofactor evidence="1 8">
        <name>Mg(2+)</name>
        <dbReference type="ChEBI" id="CHEBI:18420"/>
    </cofactor>
</comment>
<dbReference type="GO" id="GO:0000287">
    <property type="term" value="F:magnesium ion binding"/>
    <property type="evidence" value="ECO:0007669"/>
    <property type="project" value="UniProtKB-UniRule"/>
</dbReference>
<dbReference type="GO" id="GO:0090729">
    <property type="term" value="F:toxin activity"/>
    <property type="evidence" value="ECO:0007669"/>
    <property type="project" value="UniProtKB-KW"/>
</dbReference>
<feature type="domain" description="PIN" evidence="9">
    <location>
        <begin position="4"/>
        <end position="132"/>
    </location>
</feature>
<dbReference type="OrthoDB" id="9804823at2"/>
<evidence type="ECO:0000256" key="5">
    <source>
        <dbReference type="ARBA" id="ARBA00022801"/>
    </source>
</evidence>
<keyword evidence="11" id="KW-1185">Reference proteome</keyword>
<sequence>MEAILLDTNVVSELMRSQPEKTVLDWFAGRTGDIFYVSAVTQAEIMLGISLLPAGKRRDALTLAAEGMFSQDFAERCLPFDATGAAIYAAIVAGRRRAGQAISTEDALIAAIALTHGYPLATRNIKDFLHIDGLTLYNPWQVEHGYHPRPLLN</sequence>
<name>A0A5A9XM94_9BACT</name>
<dbReference type="EMBL" id="SRSD01000002">
    <property type="protein sequence ID" value="KAA0894272.1"/>
    <property type="molecule type" value="Genomic_DNA"/>
</dbReference>
<keyword evidence="6 8" id="KW-0460">Magnesium</keyword>
<keyword evidence="2 8" id="KW-1277">Toxin-antitoxin system</keyword>
<evidence type="ECO:0000256" key="2">
    <source>
        <dbReference type="ARBA" id="ARBA00022649"/>
    </source>
</evidence>
<keyword evidence="8" id="KW-0800">Toxin</keyword>
<keyword evidence="3 8" id="KW-0540">Nuclease</keyword>
<dbReference type="InterPro" id="IPR022907">
    <property type="entry name" value="VapC_family"/>
</dbReference>
<dbReference type="HAMAP" id="MF_00265">
    <property type="entry name" value="VapC_Nob1"/>
    <property type="match status" value="1"/>
</dbReference>
<dbReference type="GO" id="GO:0004540">
    <property type="term" value="F:RNA nuclease activity"/>
    <property type="evidence" value="ECO:0007669"/>
    <property type="project" value="InterPro"/>
</dbReference>
<dbReference type="Pfam" id="PF01850">
    <property type="entry name" value="PIN"/>
    <property type="match status" value="1"/>
</dbReference>
<evidence type="ECO:0000256" key="3">
    <source>
        <dbReference type="ARBA" id="ARBA00022722"/>
    </source>
</evidence>
<feature type="binding site" evidence="8">
    <location>
        <position position="106"/>
    </location>
    <ligand>
        <name>Mg(2+)</name>
        <dbReference type="ChEBI" id="CHEBI:18420"/>
    </ligand>
</feature>
<evidence type="ECO:0000256" key="4">
    <source>
        <dbReference type="ARBA" id="ARBA00022723"/>
    </source>
</evidence>
<comment type="function">
    <text evidence="8">Toxic component of a toxin-antitoxin (TA) system. An RNase.</text>
</comment>
<feature type="binding site" evidence="8">
    <location>
        <position position="7"/>
    </location>
    <ligand>
        <name>Mg(2+)</name>
        <dbReference type="ChEBI" id="CHEBI:18420"/>
    </ligand>
</feature>
<accession>A0A5A9XM94</accession>
<evidence type="ECO:0000256" key="1">
    <source>
        <dbReference type="ARBA" id="ARBA00001946"/>
    </source>
</evidence>
<dbReference type="Gene3D" id="3.40.50.1010">
    <property type="entry name" value="5'-nuclease"/>
    <property type="match status" value="1"/>
</dbReference>
<protein>
    <recommendedName>
        <fullName evidence="8">Ribonuclease VapC</fullName>
        <shortName evidence="8">RNase VapC</shortName>
        <ecNumber evidence="8">3.1.-.-</ecNumber>
    </recommendedName>
    <alternativeName>
        <fullName evidence="8">Toxin VapC</fullName>
    </alternativeName>
</protein>
<dbReference type="GO" id="GO:0016787">
    <property type="term" value="F:hydrolase activity"/>
    <property type="evidence" value="ECO:0007669"/>
    <property type="project" value="UniProtKB-KW"/>
</dbReference>
<comment type="caution">
    <text evidence="10">The sequence shown here is derived from an EMBL/GenBank/DDBJ whole genome shotgun (WGS) entry which is preliminary data.</text>
</comment>
<dbReference type="InterPro" id="IPR029060">
    <property type="entry name" value="PIN-like_dom_sf"/>
</dbReference>
<evidence type="ECO:0000256" key="6">
    <source>
        <dbReference type="ARBA" id="ARBA00022842"/>
    </source>
</evidence>